<evidence type="ECO:0000313" key="2">
    <source>
        <dbReference type="Proteomes" id="UP000234744"/>
    </source>
</evidence>
<organism evidence="1 2">
    <name type="scientific">Pseudomonas plecoglossicida</name>
    <dbReference type="NCBI Taxonomy" id="70775"/>
    <lineage>
        <taxon>Bacteria</taxon>
        <taxon>Pseudomonadati</taxon>
        <taxon>Pseudomonadota</taxon>
        <taxon>Gammaproteobacteria</taxon>
        <taxon>Pseudomonadales</taxon>
        <taxon>Pseudomonadaceae</taxon>
        <taxon>Pseudomonas</taxon>
    </lineage>
</organism>
<dbReference type="EMBL" id="PJCJ01000012">
    <property type="protein sequence ID" value="PLV12775.1"/>
    <property type="molecule type" value="Genomic_DNA"/>
</dbReference>
<proteinExistence type="predicted"/>
<gene>
    <name evidence="1" type="ORF">CXG47_18605</name>
</gene>
<reference evidence="1 2" key="1">
    <citation type="submission" date="2017-12" db="EMBL/GenBank/DDBJ databases">
        <title>Detection of the carbapenemase gene blaVIM-5 in members of the Pseudomonas putida group isolated from polluted Nigerian wetlands.</title>
        <authorList>
            <person name="Adelowo O."/>
            <person name="Vollmers J."/>
            <person name="Maeusezahl I."/>
            <person name="Kaster A.-K."/>
            <person name="Mueller J.A."/>
        </authorList>
    </citation>
    <scope>NUCLEOTIDE SEQUENCE [LARGE SCALE GENOMIC DNA]</scope>
    <source>
        <strain evidence="1 2">MR69</strain>
    </source>
</reference>
<accession>A0ABX4TXJ6</accession>
<evidence type="ECO:0000313" key="1">
    <source>
        <dbReference type="EMBL" id="PLV12775.1"/>
    </source>
</evidence>
<comment type="caution">
    <text evidence="1">The sequence shown here is derived from an EMBL/GenBank/DDBJ whole genome shotgun (WGS) entry which is preliminary data.</text>
</comment>
<sequence>MPTLLEQARCAVAEQARQTGEVACGVEPVAGLKPQPHGLARTSVGAALCCEEARTDYAYLLLVPASSQHKAAPTGGGRAVPGGCS</sequence>
<protein>
    <submittedName>
        <fullName evidence="1">Uncharacterized protein</fullName>
    </submittedName>
</protein>
<keyword evidence="2" id="KW-1185">Reference proteome</keyword>
<dbReference type="Proteomes" id="UP000234744">
    <property type="component" value="Unassembled WGS sequence"/>
</dbReference>
<name>A0ABX4TXJ6_PSEDL</name>